<reference evidence="1" key="1">
    <citation type="submission" date="2011-10" db="EMBL/GenBank/DDBJ databases">
        <title>Provirophages and transpovirons: unique mobilome of giant viruses.</title>
        <authorList>
            <person name="Desnues C."/>
            <person name="LaScola B."/>
            <person name="Yutin N."/>
            <person name="Fournous G."/>
            <person name="Koonin E."/>
            <person name="Raoult D."/>
        </authorList>
    </citation>
    <scope>NUCLEOTIDE SEQUENCE</scope>
    <source>
        <strain evidence="1">Mv13-mv</strain>
    </source>
</reference>
<organism evidence="1">
    <name type="scientific">Moumouvirus sp. 'Monve'</name>
    <dbReference type="NCBI Taxonomy" id="1128131"/>
    <lineage>
        <taxon>Viruses</taxon>
        <taxon>Varidnaviria</taxon>
        <taxon>Bamfordvirae</taxon>
        <taxon>Nucleocytoviricota</taxon>
        <taxon>Megaviricetes</taxon>
        <taxon>Imitervirales</taxon>
        <taxon>Mimiviridae</taxon>
        <taxon>Megamimivirinae</taxon>
        <taxon>Moumouvirus</taxon>
    </lineage>
</organism>
<name>H2ED00_9VIRU</name>
<accession>H2ED00</accession>
<evidence type="ECO:0000313" key="1">
    <source>
        <dbReference type="EMBL" id="AEX62273.1"/>
    </source>
</evidence>
<protein>
    <submittedName>
        <fullName evidence="1">Uncharacterized protein</fullName>
    </submittedName>
</protein>
<gene>
    <name evidence="1" type="ORF">mv_L68</name>
</gene>
<proteinExistence type="predicted"/>
<dbReference type="EMBL" id="JN885995">
    <property type="protein sequence ID" value="AEX62273.1"/>
    <property type="molecule type" value="Genomic_DNA"/>
</dbReference>
<sequence>MSFSFEKECYIVTFHGNEDLVYYVGADSEENALEEAVKYEIEVFIGQLIFAGKPCYTDILMLFEKKLRSLPYTIKYSGPQNETNLF</sequence>